<comment type="similarity">
    <text evidence="7">Belongs to the binding-protein-dependent transport system permease family.</text>
</comment>
<dbReference type="InterPro" id="IPR035906">
    <property type="entry name" value="MetI-like_sf"/>
</dbReference>
<dbReference type="Pfam" id="PF00528">
    <property type="entry name" value="BPD_transp_1"/>
    <property type="match status" value="1"/>
</dbReference>
<dbReference type="PANTHER" id="PTHR30151">
    <property type="entry name" value="ALKANE SULFONATE ABC TRANSPORTER-RELATED, MEMBRANE SUBUNIT"/>
    <property type="match status" value="1"/>
</dbReference>
<evidence type="ECO:0000256" key="2">
    <source>
        <dbReference type="ARBA" id="ARBA00022448"/>
    </source>
</evidence>
<comment type="subcellular location">
    <subcellularLocation>
        <location evidence="1 7">Cell membrane</location>
        <topology evidence="1 7">Multi-pass membrane protein</topology>
    </subcellularLocation>
</comment>
<dbReference type="STRING" id="1912961.BU204_06055"/>
<dbReference type="GO" id="GO:0005886">
    <property type="term" value="C:plasma membrane"/>
    <property type="evidence" value="ECO:0007669"/>
    <property type="project" value="UniProtKB-SubCell"/>
</dbReference>
<dbReference type="CDD" id="cd06261">
    <property type="entry name" value="TM_PBP2"/>
    <property type="match status" value="1"/>
</dbReference>
<evidence type="ECO:0000313" key="10">
    <source>
        <dbReference type="Proteomes" id="UP000185596"/>
    </source>
</evidence>
<dbReference type="GO" id="GO:0055085">
    <property type="term" value="P:transmembrane transport"/>
    <property type="evidence" value="ECO:0007669"/>
    <property type="project" value="InterPro"/>
</dbReference>
<feature type="transmembrane region" description="Helical" evidence="7">
    <location>
        <begin position="62"/>
        <end position="83"/>
    </location>
</feature>
<dbReference type="InterPro" id="IPR000515">
    <property type="entry name" value="MetI-like"/>
</dbReference>
<name>A0A1Q8CW55_9PSEU</name>
<dbReference type="Proteomes" id="UP000185596">
    <property type="component" value="Unassembled WGS sequence"/>
</dbReference>
<keyword evidence="4 7" id="KW-0812">Transmembrane</keyword>
<evidence type="ECO:0000256" key="4">
    <source>
        <dbReference type="ARBA" id="ARBA00022692"/>
    </source>
</evidence>
<dbReference type="SUPFAM" id="SSF161098">
    <property type="entry name" value="MetI-like"/>
    <property type="match status" value="1"/>
</dbReference>
<keyword evidence="3" id="KW-1003">Cell membrane</keyword>
<gene>
    <name evidence="9" type="ORF">BU204_06055</name>
</gene>
<evidence type="ECO:0000256" key="1">
    <source>
        <dbReference type="ARBA" id="ARBA00004651"/>
    </source>
</evidence>
<accession>A0A1Q8CW55</accession>
<sequence length="251" mass="27451">MVVRIAQVAIAVVGIGTWEILVRADVMDAFFFPRPSDIAEQIGDWVSDGDIFDHLLITLTEALLALVIGSVLGLVVGFVLARWQLLAEIFDPYIKMLNSLPRVVLAPIFLLWFGLGIWSKVVFGVTLVFFIVFFNTYQGVREVSAVLVNNARILGAKEGQMLRHVFLPSALTWIFSSLHVSVGFAIVGAVVGEYLGASEGMGYLISEAEGVFDTTGVFAGMVVLAAVVLVIDLVVHRVERFLLRWKPDGAI</sequence>
<proteinExistence type="inferred from homology"/>
<dbReference type="EMBL" id="MSIE01000007">
    <property type="protein sequence ID" value="OLF18597.1"/>
    <property type="molecule type" value="Genomic_DNA"/>
</dbReference>
<reference evidence="9 10" key="1">
    <citation type="submission" date="2016-12" db="EMBL/GenBank/DDBJ databases">
        <title>The draft genome sequence of Actinophytocola sp. 11-183.</title>
        <authorList>
            <person name="Wang W."/>
            <person name="Yuan L."/>
        </authorList>
    </citation>
    <scope>NUCLEOTIDE SEQUENCE [LARGE SCALE GENOMIC DNA]</scope>
    <source>
        <strain evidence="9 10">11-183</strain>
    </source>
</reference>
<evidence type="ECO:0000256" key="3">
    <source>
        <dbReference type="ARBA" id="ARBA00022475"/>
    </source>
</evidence>
<dbReference type="PANTHER" id="PTHR30151:SF20">
    <property type="entry name" value="ABC TRANSPORTER PERMEASE PROTEIN HI_0355-RELATED"/>
    <property type="match status" value="1"/>
</dbReference>
<feature type="transmembrane region" description="Helical" evidence="7">
    <location>
        <begin position="103"/>
        <end position="134"/>
    </location>
</feature>
<evidence type="ECO:0000313" key="9">
    <source>
        <dbReference type="EMBL" id="OLF18597.1"/>
    </source>
</evidence>
<evidence type="ECO:0000256" key="6">
    <source>
        <dbReference type="ARBA" id="ARBA00023136"/>
    </source>
</evidence>
<feature type="transmembrane region" description="Helical" evidence="7">
    <location>
        <begin position="215"/>
        <end position="235"/>
    </location>
</feature>
<dbReference type="Gene3D" id="1.10.3720.10">
    <property type="entry name" value="MetI-like"/>
    <property type="match status" value="1"/>
</dbReference>
<comment type="caution">
    <text evidence="9">The sequence shown here is derived from an EMBL/GenBank/DDBJ whole genome shotgun (WGS) entry which is preliminary data.</text>
</comment>
<keyword evidence="5 7" id="KW-1133">Transmembrane helix</keyword>
<keyword evidence="2 7" id="KW-0813">Transport</keyword>
<evidence type="ECO:0000256" key="7">
    <source>
        <dbReference type="RuleBase" id="RU363032"/>
    </source>
</evidence>
<evidence type="ECO:0000256" key="5">
    <source>
        <dbReference type="ARBA" id="ARBA00022989"/>
    </source>
</evidence>
<keyword evidence="6 7" id="KW-0472">Membrane</keyword>
<dbReference type="PROSITE" id="PS50928">
    <property type="entry name" value="ABC_TM1"/>
    <property type="match status" value="1"/>
</dbReference>
<protein>
    <submittedName>
        <fullName evidence="9">ABC transporter permease</fullName>
    </submittedName>
</protein>
<keyword evidence="10" id="KW-1185">Reference proteome</keyword>
<feature type="transmembrane region" description="Helical" evidence="7">
    <location>
        <begin position="170"/>
        <end position="195"/>
    </location>
</feature>
<organism evidence="9 10">
    <name type="scientific">Actinophytocola xanthii</name>
    <dbReference type="NCBI Taxonomy" id="1912961"/>
    <lineage>
        <taxon>Bacteria</taxon>
        <taxon>Bacillati</taxon>
        <taxon>Actinomycetota</taxon>
        <taxon>Actinomycetes</taxon>
        <taxon>Pseudonocardiales</taxon>
        <taxon>Pseudonocardiaceae</taxon>
    </lineage>
</organism>
<evidence type="ECO:0000259" key="8">
    <source>
        <dbReference type="PROSITE" id="PS50928"/>
    </source>
</evidence>
<dbReference type="AlphaFoldDB" id="A0A1Q8CW55"/>
<feature type="domain" description="ABC transmembrane type-1" evidence="8">
    <location>
        <begin position="55"/>
        <end position="235"/>
    </location>
</feature>